<evidence type="ECO:0000259" key="5">
    <source>
        <dbReference type="PROSITE" id="PS50887"/>
    </source>
</evidence>
<dbReference type="FunFam" id="3.30.70.270:FF:000001">
    <property type="entry name" value="Diguanylate cyclase domain protein"/>
    <property type="match status" value="1"/>
</dbReference>
<feature type="domain" description="GGDEF" evidence="5">
    <location>
        <begin position="261"/>
        <end position="397"/>
    </location>
</feature>
<reference evidence="6 8" key="1">
    <citation type="submission" date="2016-12" db="EMBL/GenBank/DDBJ databases">
        <title>Draft genome sequence of Roseomonas mucosa strain AU37, isolated from a peripheral intravenous catheter.</title>
        <authorList>
            <person name="Choudhury M.A."/>
            <person name="Sidjabat H.E."/>
            <person name="Wailan A.M."/>
            <person name="Zhang L."/>
            <person name="Marsh N.M."/>
            <person name="Rickard C.M."/>
            <person name="Davies M."/>
            <person name="Mcmillan D.J."/>
        </authorList>
    </citation>
    <scope>NUCLEOTIDE SEQUENCE [LARGE SCALE GENOMIC DNA]</scope>
    <source>
        <strain evidence="6 8">SAVE376</strain>
    </source>
</reference>
<dbReference type="SUPFAM" id="SSF55073">
    <property type="entry name" value="Nucleotide cyclase"/>
    <property type="match status" value="1"/>
</dbReference>
<dbReference type="EMBL" id="UGVN01000001">
    <property type="protein sequence ID" value="SUE42220.1"/>
    <property type="molecule type" value="Genomic_DNA"/>
</dbReference>
<dbReference type="STRING" id="207340.APZ41_012770"/>
<dbReference type="Proteomes" id="UP000054844">
    <property type="component" value="Unassembled WGS sequence"/>
</dbReference>
<evidence type="ECO:0000256" key="2">
    <source>
        <dbReference type="ARBA" id="ARBA00034247"/>
    </source>
</evidence>
<sequence length="419" mass="45949">MPPKRVTRRDMFLDAPTLILAVTLVTGTSALACLMSWRASPGHDLPLIFGGAFLSETLAMALQFDRSALPLLVTVDLSNALAILCSALIWAGHRRADGRATPVLLILLAPLVWLLACRIPEFYGRYDRRVLLASLLHGGLFAVAAWELWRGRAERISARWWMFAAMVGSVAVMAFRGVAMLVSPDPVRFHFLPDLSLGLVLVSALVFFVLHGFGAVTMIRERAEAHYRREACSDPLTGLPNRRRFDQAYAHEFARARHHGRPLSVLMIDADHFKAINDHHGHPEGDACLRRVAKVLQRNLRDGSDLAARLGGEEFAVLLPGTGLEAAMGVAERIRRSMRAQGIPHPTARGGMATLSLGVAAMAPGQEISPRSLLEAADRALYAAKREGRDLVRAQAPDSREARPASRLRSRPDLPLTQC</sequence>
<evidence type="ECO:0000256" key="3">
    <source>
        <dbReference type="SAM" id="MobiDB-lite"/>
    </source>
</evidence>
<dbReference type="NCBIfam" id="TIGR00254">
    <property type="entry name" value="GGDEF"/>
    <property type="match status" value="1"/>
</dbReference>
<feature type="compositionally biased region" description="Basic and acidic residues" evidence="3">
    <location>
        <begin position="389"/>
        <end position="404"/>
    </location>
</feature>
<dbReference type="GO" id="GO:0043709">
    <property type="term" value="P:cell adhesion involved in single-species biofilm formation"/>
    <property type="evidence" value="ECO:0007669"/>
    <property type="project" value="TreeGrafter"/>
</dbReference>
<evidence type="ECO:0000256" key="1">
    <source>
        <dbReference type="ARBA" id="ARBA00012528"/>
    </source>
</evidence>
<comment type="catalytic activity">
    <reaction evidence="2">
        <text>2 GTP = 3',3'-c-di-GMP + 2 diphosphate</text>
        <dbReference type="Rhea" id="RHEA:24898"/>
        <dbReference type="ChEBI" id="CHEBI:33019"/>
        <dbReference type="ChEBI" id="CHEBI:37565"/>
        <dbReference type="ChEBI" id="CHEBI:58805"/>
        <dbReference type="EC" id="2.7.7.65"/>
    </reaction>
</comment>
<dbReference type="GO" id="GO:0052621">
    <property type="term" value="F:diguanylate cyclase activity"/>
    <property type="evidence" value="ECO:0007669"/>
    <property type="project" value="UniProtKB-EC"/>
</dbReference>
<dbReference type="EMBL" id="LLWF02000041">
    <property type="protein sequence ID" value="ONH82799.1"/>
    <property type="molecule type" value="Genomic_DNA"/>
</dbReference>
<protein>
    <recommendedName>
        <fullName evidence="1">diguanylate cyclase</fullName>
        <ecNumber evidence="1">2.7.7.65</ecNumber>
    </recommendedName>
</protein>
<reference evidence="7 9" key="2">
    <citation type="submission" date="2018-06" db="EMBL/GenBank/DDBJ databases">
        <authorList>
            <consortium name="Pathogen Informatics"/>
            <person name="Doyle S."/>
        </authorList>
    </citation>
    <scope>NUCLEOTIDE SEQUENCE [LARGE SCALE GENOMIC DNA]</scope>
    <source>
        <strain evidence="7 9">NCTC13291</strain>
    </source>
</reference>
<dbReference type="RefSeq" id="WP_019462312.1">
    <property type="nucleotide sequence ID" value="NZ_AP031462.1"/>
</dbReference>
<keyword evidence="4" id="KW-0812">Transmembrane</keyword>
<evidence type="ECO:0000313" key="9">
    <source>
        <dbReference type="Proteomes" id="UP000254919"/>
    </source>
</evidence>
<gene>
    <name evidence="7" type="primary">cph2_8</name>
    <name evidence="6" type="ORF">APZ41_012770</name>
    <name evidence="7" type="ORF">NCTC13291_03839</name>
</gene>
<feature type="transmembrane region" description="Helical" evidence="4">
    <location>
        <begin position="68"/>
        <end position="91"/>
    </location>
</feature>
<dbReference type="AlphaFoldDB" id="A0A1S8D4B3"/>
<dbReference type="Pfam" id="PF00990">
    <property type="entry name" value="GGDEF"/>
    <property type="match status" value="1"/>
</dbReference>
<dbReference type="GO" id="GO:0005886">
    <property type="term" value="C:plasma membrane"/>
    <property type="evidence" value="ECO:0007669"/>
    <property type="project" value="TreeGrafter"/>
</dbReference>
<dbReference type="Proteomes" id="UP000254919">
    <property type="component" value="Unassembled WGS sequence"/>
</dbReference>
<dbReference type="InterPro" id="IPR000160">
    <property type="entry name" value="GGDEF_dom"/>
</dbReference>
<keyword evidence="8" id="KW-1185">Reference proteome</keyword>
<dbReference type="PANTHER" id="PTHR45138">
    <property type="entry name" value="REGULATORY COMPONENTS OF SENSORY TRANSDUCTION SYSTEM"/>
    <property type="match status" value="1"/>
</dbReference>
<dbReference type="InterPro" id="IPR050469">
    <property type="entry name" value="Diguanylate_Cyclase"/>
</dbReference>
<dbReference type="PROSITE" id="PS51257">
    <property type="entry name" value="PROKAR_LIPOPROTEIN"/>
    <property type="match status" value="1"/>
</dbReference>
<proteinExistence type="predicted"/>
<dbReference type="PROSITE" id="PS50887">
    <property type="entry name" value="GGDEF"/>
    <property type="match status" value="1"/>
</dbReference>
<feature type="transmembrane region" description="Helical" evidence="4">
    <location>
        <begin position="103"/>
        <end position="124"/>
    </location>
</feature>
<evidence type="ECO:0000313" key="7">
    <source>
        <dbReference type="EMBL" id="SUE42220.1"/>
    </source>
</evidence>
<feature type="transmembrane region" description="Helical" evidence="4">
    <location>
        <begin position="195"/>
        <end position="219"/>
    </location>
</feature>
<dbReference type="InterPro" id="IPR043128">
    <property type="entry name" value="Rev_trsase/Diguanyl_cyclase"/>
</dbReference>
<keyword evidence="4" id="KW-0472">Membrane</keyword>
<feature type="transmembrane region" description="Helical" evidence="4">
    <location>
        <begin position="12"/>
        <end position="37"/>
    </location>
</feature>
<dbReference type="GO" id="GO:1902201">
    <property type="term" value="P:negative regulation of bacterial-type flagellum-dependent cell motility"/>
    <property type="evidence" value="ECO:0007669"/>
    <property type="project" value="TreeGrafter"/>
</dbReference>
<dbReference type="EC" id="2.7.7.65" evidence="1"/>
<evidence type="ECO:0000313" key="8">
    <source>
        <dbReference type="Proteomes" id="UP000054844"/>
    </source>
</evidence>
<evidence type="ECO:0000256" key="4">
    <source>
        <dbReference type="SAM" id="Phobius"/>
    </source>
</evidence>
<organism evidence="6 8">
    <name type="scientific">Roseomonas mucosa</name>
    <dbReference type="NCBI Taxonomy" id="207340"/>
    <lineage>
        <taxon>Bacteria</taxon>
        <taxon>Pseudomonadati</taxon>
        <taxon>Pseudomonadota</taxon>
        <taxon>Alphaproteobacteria</taxon>
        <taxon>Acetobacterales</taxon>
        <taxon>Roseomonadaceae</taxon>
        <taxon>Roseomonas</taxon>
    </lineage>
</organism>
<keyword evidence="4" id="KW-1133">Transmembrane helix</keyword>
<name>A0A1S8D4B3_9PROT</name>
<feature type="region of interest" description="Disordered" evidence="3">
    <location>
        <begin position="389"/>
        <end position="419"/>
    </location>
</feature>
<dbReference type="InterPro" id="IPR029787">
    <property type="entry name" value="Nucleotide_cyclase"/>
</dbReference>
<dbReference type="CDD" id="cd01949">
    <property type="entry name" value="GGDEF"/>
    <property type="match status" value="1"/>
</dbReference>
<accession>A0A1S8D4B3</accession>
<feature type="transmembrane region" description="Helical" evidence="4">
    <location>
        <begin position="130"/>
        <end position="149"/>
    </location>
</feature>
<dbReference type="PANTHER" id="PTHR45138:SF9">
    <property type="entry name" value="DIGUANYLATE CYCLASE DGCM-RELATED"/>
    <property type="match status" value="1"/>
</dbReference>
<evidence type="ECO:0000313" key="6">
    <source>
        <dbReference type="EMBL" id="ONH82799.1"/>
    </source>
</evidence>
<dbReference type="GeneID" id="99634982"/>
<dbReference type="Gene3D" id="3.30.70.270">
    <property type="match status" value="1"/>
</dbReference>
<dbReference type="SMART" id="SM00267">
    <property type="entry name" value="GGDEF"/>
    <property type="match status" value="1"/>
</dbReference>
<feature type="transmembrane region" description="Helical" evidence="4">
    <location>
        <begin position="161"/>
        <end position="183"/>
    </location>
</feature>